<proteinExistence type="predicted"/>
<dbReference type="AlphaFoldDB" id="A0A162SAG6"/>
<keyword evidence="3" id="KW-1185">Reference proteome</keyword>
<reference evidence="2 3" key="1">
    <citation type="submission" date="2016-04" db="EMBL/GenBank/DDBJ databases">
        <title>Genome sequence of Clostridium magnum DSM 2767.</title>
        <authorList>
            <person name="Poehlein A."/>
            <person name="Uhlig R."/>
            <person name="Fischer R."/>
            <person name="Bahl H."/>
            <person name="Daniel R."/>
        </authorList>
    </citation>
    <scope>NUCLEOTIDE SEQUENCE [LARGE SCALE GENOMIC DNA]</scope>
    <source>
        <strain evidence="2 3">DSM 2767</strain>
    </source>
</reference>
<comment type="caution">
    <text evidence="2">The sequence shown here is derived from an EMBL/GenBank/DDBJ whole genome shotgun (WGS) entry which is preliminary data.</text>
</comment>
<dbReference type="Gene3D" id="3.40.50.12570">
    <property type="match status" value="1"/>
</dbReference>
<evidence type="ECO:0000259" key="1">
    <source>
        <dbReference type="PROSITE" id="PS51464"/>
    </source>
</evidence>
<name>A0A162SAG6_9CLOT</name>
<dbReference type="STRING" id="1121326.CLMAG_38910"/>
<dbReference type="GO" id="GO:0006002">
    <property type="term" value="P:fructose 6-phosphate metabolic process"/>
    <property type="evidence" value="ECO:0007669"/>
    <property type="project" value="TreeGrafter"/>
</dbReference>
<dbReference type="Pfam" id="PF01380">
    <property type="entry name" value="SIS"/>
    <property type="match status" value="1"/>
</dbReference>
<dbReference type="GO" id="GO:0006047">
    <property type="term" value="P:UDP-N-acetylglucosamine metabolic process"/>
    <property type="evidence" value="ECO:0007669"/>
    <property type="project" value="TreeGrafter"/>
</dbReference>
<dbReference type="GO" id="GO:0016787">
    <property type="term" value="F:hydrolase activity"/>
    <property type="evidence" value="ECO:0007669"/>
    <property type="project" value="UniProtKB-KW"/>
</dbReference>
<dbReference type="Gene3D" id="1.10.10.2240">
    <property type="match status" value="1"/>
</dbReference>
<dbReference type="Proteomes" id="UP000076603">
    <property type="component" value="Unassembled WGS sequence"/>
</dbReference>
<dbReference type="RefSeq" id="WP_066626078.1">
    <property type="nucleotide sequence ID" value="NZ_FQXL01000042.1"/>
</dbReference>
<dbReference type="PANTHER" id="PTHR10937:SF14">
    <property type="entry name" value="FRUCTOSELYSINE 6-PHOSPHATE DEGLYCASE"/>
    <property type="match status" value="1"/>
</dbReference>
<dbReference type="PIRSF" id="PIRSF009290">
    <property type="entry name" value="FrlB"/>
    <property type="match status" value="1"/>
</dbReference>
<dbReference type="PATRIC" id="fig|1121326.3.peg.3938"/>
<dbReference type="SUPFAM" id="SSF53697">
    <property type="entry name" value="SIS domain"/>
    <property type="match status" value="1"/>
</dbReference>
<feature type="domain" description="SIS" evidence="1">
    <location>
        <begin position="6"/>
        <end position="146"/>
    </location>
</feature>
<keyword evidence="2" id="KW-0378">Hydrolase</keyword>
<gene>
    <name evidence="2" type="primary">frlB_1</name>
    <name evidence="2" type="ORF">CLMAG_38910</name>
</gene>
<dbReference type="GO" id="GO:0004360">
    <property type="term" value="F:glutamine-fructose-6-phosphate transaminase (isomerizing) activity"/>
    <property type="evidence" value="ECO:0007669"/>
    <property type="project" value="TreeGrafter"/>
</dbReference>
<dbReference type="GO" id="GO:0097367">
    <property type="term" value="F:carbohydrate derivative binding"/>
    <property type="evidence" value="ECO:0007669"/>
    <property type="project" value="InterPro"/>
</dbReference>
<dbReference type="OrthoDB" id="9782098at2"/>
<evidence type="ECO:0000313" key="2">
    <source>
        <dbReference type="EMBL" id="KZL90980.1"/>
    </source>
</evidence>
<dbReference type="InterPro" id="IPR035488">
    <property type="entry name" value="FrlB_SIS"/>
</dbReference>
<dbReference type="EC" id="3.5.-.-" evidence="2"/>
<dbReference type="InterPro" id="IPR024713">
    <property type="entry name" value="Fructosamine_deglycase_FrlB"/>
</dbReference>
<dbReference type="Gene3D" id="3.40.50.10490">
    <property type="entry name" value="Glucose-6-phosphate isomerase like protein, domain 1"/>
    <property type="match status" value="1"/>
</dbReference>
<dbReference type="PANTHER" id="PTHR10937">
    <property type="entry name" value="GLUCOSAMINE--FRUCTOSE-6-PHOSPHATE AMINOTRANSFERASE, ISOMERIZING"/>
    <property type="match status" value="1"/>
</dbReference>
<dbReference type="InterPro" id="IPR001347">
    <property type="entry name" value="SIS_dom"/>
</dbReference>
<dbReference type="InterPro" id="IPR035490">
    <property type="entry name" value="GlmS/FrlB_SIS"/>
</dbReference>
<organism evidence="2 3">
    <name type="scientific">Clostridium magnum DSM 2767</name>
    <dbReference type="NCBI Taxonomy" id="1121326"/>
    <lineage>
        <taxon>Bacteria</taxon>
        <taxon>Bacillati</taxon>
        <taxon>Bacillota</taxon>
        <taxon>Clostridia</taxon>
        <taxon>Eubacteriales</taxon>
        <taxon>Clostridiaceae</taxon>
        <taxon>Clostridium</taxon>
    </lineage>
</organism>
<protein>
    <submittedName>
        <fullName evidence="2">Fructosamine deglycase FrlB</fullName>
        <ecNumber evidence="2">3.5.-.-</ecNumber>
    </submittedName>
</protein>
<dbReference type="GO" id="GO:0006487">
    <property type="term" value="P:protein N-linked glycosylation"/>
    <property type="evidence" value="ECO:0007669"/>
    <property type="project" value="TreeGrafter"/>
</dbReference>
<accession>A0A162SAG6</accession>
<dbReference type="PROSITE" id="PS51464">
    <property type="entry name" value="SIS"/>
    <property type="match status" value="1"/>
</dbReference>
<dbReference type="EMBL" id="LWAE01000004">
    <property type="protein sequence ID" value="KZL90980.1"/>
    <property type="molecule type" value="Genomic_DNA"/>
</dbReference>
<sequence>MELRQIITEIKTKQPEIKSVFFVGCGASKAELYPAKYFLEGNAKELRTSLYTANEFNYATPVSVDSSAIVITCSLGGNTPETVKATSLAKSLGAHVIAVTHTEGAPITKDADYVVLHGFELNYAAKMEKMTKVLALAVEILNQYEGYAYYDKMVDGFGKIYDLIEKAVSSVVPQAKEFANAYKDAPVIYVMSSGATHEVAYSFSICLMMEMQWINSGSFHDGEFFHGPFEIVEKDVPFLLLMNDGRTRAMDSRALDFLHRFDAKTTVVDAKDFGLGSEIAKEVVDYFNPMLISGVLRVYAEQLSIVRNHPLTKRRYMWKLEY</sequence>
<evidence type="ECO:0000313" key="3">
    <source>
        <dbReference type="Proteomes" id="UP000076603"/>
    </source>
</evidence>
<dbReference type="InterPro" id="IPR046348">
    <property type="entry name" value="SIS_dom_sf"/>
</dbReference>
<dbReference type="CDD" id="cd05009">
    <property type="entry name" value="SIS_GlmS_GlmD_2"/>
    <property type="match status" value="1"/>
</dbReference>
<dbReference type="CDD" id="cd05710">
    <property type="entry name" value="SIS_1"/>
    <property type="match status" value="1"/>
</dbReference>